<keyword evidence="3" id="KW-0472">Membrane</keyword>
<protein>
    <recommendedName>
        <fullName evidence="6">Trichodiene synthase</fullName>
    </recommendedName>
</protein>
<keyword evidence="3" id="KW-0812">Transmembrane</keyword>
<keyword evidence="5" id="KW-1185">Reference proteome</keyword>
<comment type="caution">
    <text evidence="4">The sequence shown here is derived from an EMBL/GenBank/DDBJ whole genome shotgun (WGS) entry which is preliminary data.</text>
</comment>
<name>A0A1V6SPU8_9EURO</name>
<proteinExistence type="inferred from homology"/>
<dbReference type="Gene3D" id="1.10.600.10">
    <property type="entry name" value="Farnesyl Diphosphate Synthase"/>
    <property type="match status" value="1"/>
</dbReference>
<dbReference type="InterPro" id="IPR024652">
    <property type="entry name" value="Trichodiene_synth"/>
</dbReference>
<sequence>MRPIKDGDWISRIINIQGVLIHFLVAIMAVFFKWAREDPTSGEKISPGSPVLKRDLEEIVNGFLSDISYQTPKSQLDVGLKTRVQEALESHGVSRDLIAQMDRCINAAVNIAYYTYPFASREAQDAITSYVISIDDFVGDIIPELENYVSEVTLGQSHQHELLRGFTKHLVSMQRLFGNFGGDMIVKGALEGKSNGCTFYAKLPTIWFTPERKTGLAEVFAFFCFPEDLNPEDRGLTGYIASIPFLMLFLAEANDILSFYKEQSKAGDSGFIHDYSNINGLISLQTLRKLRVGTTEHVRKIRSIFSNDPVMTEQINQFIWGYVSYHVYARRYRLDELNVPPAIEAKMRL</sequence>
<dbReference type="GO" id="GO:0016838">
    <property type="term" value="F:carbon-oxygen lyase activity, acting on phosphates"/>
    <property type="evidence" value="ECO:0007669"/>
    <property type="project" value="InterPro"/>
</dbReference>
<keyword evidence="3" id="KW-1133">Transmembrane helix</keyword>
<keyword evidence="2" id="KW-0456">Lyase</keyword>
<dbReference type="InterPro" id="IPR008949">
    <property type="entry name" value="Isoprenoid_synthase_dom_sf"/>
</dbReference>
<dbReference type="Proteomes" id="UP000191342">
    <property type="component" value="Unassembled WGS sequence"/>
</dbReference>
<dbReference type="EMBL" id="MLQL01000029">
    <property type="protein sequence ID" value="OQE16085.1"/>
    <property type="molecule type" value="Genomic_DNA"/>
</dbReference>
<feature type="transmembrane region" description="Helical" evidence="3">
    <location>
        <begin position="12"/>
        <end position="35"/>
    </location>
</feature>
<evidence type="ECO:0000256" key="3">
    <source>
        <dbReference type="SAM" id="Phobius"/>
    </source>
</evidence>
<dbReference type="STRING" id="254877.A0A1V6SPU8"/>
<evidence type="ECO:0000313" key="4">
    <source>
        <dbReference type="EMBL" id="OQE16085.1"/>
    </source>
</evidence>
<evidence type="ECO:0000256" key="2">
    <source>
        <dbReference type="ARBA" id="ARBA00023239"/>
    </source>
</evidence>
<gene>
    <name evidence="4" type="ORF">PENFLA_c029G04051</name>
</gene>
<evidence type="ECO:0008006" key="6">
    <source>
        <dbReference type="Google" id="ProtNLM"/>
    </source>
</evidence>
<evidence type="ECO:0000256" key="1">
    <source>
        <dbReference type="ARBA" id="ARBA00007946"/>
    </source>
</evidence>
<evidence type="ECO:0000313" key="5">
    <source>
        <dbReference type="Proteomes" id="UP000191342"/>
    </source>
</evidence>
<comment type="similarity">
    <text evidence="1">Belongs to the trichodiene synthase family.</text>
</comment>
<organism evidence="4 5">
    <name type="scientific">Penicillium flavigenum</name>
    <dbReference type="NCBI Taxonomy" id="254877"/>
    <lineage>
        <taxon>Eukaryota</taxon>
        <taxon>Fungi</taxon>
        <taxon>Dikarya</taxon>
        <taxon>Ascomycota</taxon>
        <taxon>Pezizomycotina</taxon>
        <taxon>Eurotiomycetes</taxon>
        <taxon>Eurotiomycetidae</taxon>
        <taxon>Eurotiales</taxon>
        <taxon>Aspergillaceae</taxon>
        <taxon>Penicillium</taxon>
    </lineage>
</organism>
<dbReference type="Pfam" id="PF06330">
    <property type="entry name" value="TRI5"/>
    <property type="match status" value="1"/>
</dbReference>
<dbReference type="SUPFAM" id="SSF48576">
    <property type="entry name" value="Terpenoid synthases"/>
    <property type="match status" value="1"/>
</dbReference>
<accession>A0A1V6SPU8</accession>
<reference evidence="5" key="1">
    <citation type="journal article" date="2017" name="Nat. Microbiol.">
        <title>Global analysis of biosynthetic gene clusters reveals vast potential of secondary metabolite production in Penicillium species.</title>
        <authorList>
            <person name="Nielsen J.C."/>
            <person name="Grijseels S."/>
            <person name="Prigent S."/>
            <person name="Ji B."/>
            <person name="Dainat J."/>
            <person name="Nielsen K.F."/>
            <person name="Frisvad J.C."/>
            <person name="Workman M."/>
            <person name="Nielsen J."/>
        </authorList>
    </citation>
    <scope>NUCLEOTIDE SEQUENCE [LARGE SCALE GENOMIC DNA]</scope>
    <source>
        <strain evidence="5">IBT 14082</strain>
    </source>
</reference>
<dbReference type="OrthoDB" id="2998174at2759"/>
<dbReference type="AlphaFoldDB" id="A0A1V6SPU8"/>